<gene>
    <name evidence="5" type="ORF">K7G82_15625</name>
</gene>
<dbReference type="PROSITE" id="PS00070">
    <property type="entry name" value="ALDEHYDE_DEHYDR_CYS"/>
    <property type="match status" value="1"/>
</dbReference>
<evidence type="ECO:0000256" key="1">
    <source>
        <dbReference type="ARBA" id="ARBA00023002"/>
    </source>
</evidence>
<evidence type="ECO:0000313" key="6">
    <source>
        <dbReference type="Proteomes" id="UP000706039"/>
    </source>
</evidence>
<proteinExistence type="inferred from homology"/>
<dbReference type="PANTHER" id="PTHR11699">
    <property type="entry name" value="ALDEHYDE DEHYDROGENASE-RELATED"/>
    <property type="match status" value="1"/>
</dbReference>
<evidence type="ECO:0000313" key="5">
    <source>
        <dbReference type="EMBL" id="MBY8823734.1"/>
    </source>
</evidence>
<keyword evidence="1 3" id="KW-0560">Oxidoreductase</keyword>
<comment type="similarity">
    <text evidence="3">Belongs to the aldehyde dehydrogenase family.</text>
</comment>
<reference evidence="5 6" key="1">
    <citation type="submission" date="2021-08" db="EMBL/GenBank/DDBJ databases">
        <authorList>
            <person name="Tuo L."/>
        </authorList>
    </citation>
    <scope>NUCLEOTIDE SEQUENCE [LARGE SCALE GENOMIC DNA]</scope>
    <source>
        <strain evidence="5 6">JCM 31229</strain>
    </source>
</reference>
<dbReference type="SUPFAM" id="SSF53720">
    <property type="entry name" value="ALDH-like"/>
    <property type="match status" value="1"/>
</dbReference>
<dbReference type="InterPro" id="IPR016161">
    <property type="entry name" value="Ald_DH/histidinol_DH"/>
</dbReference>
<evidence type="ECO:0000256" key="2">
    <source>
        <dbReference type="PROSITE-ProRule" id="PRU10007"/>
    </source>
</evidence>
<evidence type="ECO:0000259" key="4">
    <source>
        <dbReference type="Pfam" id="PF00171"/>
    </source>
</evidence>
<dbReference type="RefSeq" id="WP_222990844.1">
    <property type="nucleotide sequence ID" value="NZ_JAINVV010000007.1"/>
</dbReference>
<dbReference type="Gene3D" id="3.40.605.10">
    <property type="entry name" value="Aldehyde Dehydrogenase, Chain A, domain 1"/>
    <property type="match status" value="1"/>
</dbReference>
<name>A0ABS7PQY6_9SPHN</name>
<dbReference type="InterPro" id="IPR016160">
    <property type="entry name" value="Ald_DH_CS_CYS"/>
</dbReference>
<comment type="caution">
    <text evidence="5">The sequence shown here is derived from an EMBL/GenBank/DDBJ whole genome shotgun (WGS) entry which is preliminary data.</text>
</comment>
<dbReference type="InterPro" id="IPR016162">
    <property type="entry name" value="Ald_DH_N"/>
</dbReference>
<feature type="domain" description="Aldehyde dehydrogenase" evidence="4">
    <location>
        <begin position="19"/>
        <end position="465"/>
    </location>
</feature>
<dbReference type="InterPro" id="IPR029510">
    <property type="entry name" value="Ald_DH_CS_GLU"/>
</dbReference>
<dbReference type="EMBL" id="JAINVV010000007">
    <property type="protein sequence ID" value="MBY8823734.1"/>
    <property type="molecule type" value="Genomic_DNA"/>
</dbReference>
<dbReference type="InterPro" id="IPR016163">
    <property type="entry name" value="Ald_DH_C"/>
</dbReference>
<evidence type="ECO:0000256" key="3">
    <source>
        <dbReference type="RuleBase" id="RU003345"/>
    </source>
</evidence>
<dbReference type="Pfam" id="PF00171">
    <property type="entry name" value="Aldedh"/>
    <property type="match status" value="1"/>
</dbReference>
<organism evidence="5 6">
    <name type="scientific">Sphingomonas colocasiae</name>
    <dbReference type="NCBI Taxonomy" id="1848973"/>
    <lineage>
        <taxon>Bacteria</taxon>
        <taxon>Pseudomonadati</taxon>
        <taxon>Pseudomonadota</taxon>
        <taxon>Alphaproteobacteria</taxon>
        <taxon>Sphingomonadales</taxon>
        <taxon>Sphingomonadaceae</taxon>
        <taxon>Sphingomonas</taxon>
    </lineage>
</organism>
<dbReference type="InterPro" id="IPR044086">
    <property type="entry name" value="LUC3-like"/>
</dbReference>
<keyword evidence="6" id="KW-1185">Reference proteome</keyword>
<dbReference type="CDD" id="cd07106">
    <property type="entry name" value="ALDH_AldA-AAD23400"/>
    <property type="match status" value="1"/>
</dbReference>
<accession>A0ABS7PQY6</accession>
<dbReference type="InterPro" id="IPR015590">
    <property type="entry name" value="Aldehyde_DH_dom"/>
</dbReference>
<dbReference type="Gene3D" id="3.40.309.10">
    <property type="entry name" value="Aldehyde Dehydrogenase, Chain A, domain 2"/>
    <property type="match status" value="1"/>
</dbReference>
<dbReference type="PROSITE" id="PS00687">
    <property type="entry name" value="ALDEHYDE_DEHYDR_GLU"/>
    <property type="match status" value="1"/>
</dbReference>
<sequence length="471" mass="49300">MLDTPFNLVINGQPVGSAGRIDVIDPATGRPFAHCPLATIEQLDDAVAAARAAFPGWAATPIDARADALLRLGALIEENQADLAALLSREQGKPVKSAQGEIGGAVYWIRATAGLRPKVERIENPEGPVIEIHRKPLGVVGSITPWNFPVMIAIWHVIPALLAGNSVVLKPSPNTPLTTLRIGELASAVLPAGVFNVVTGDVEIGSGIARHPGIDKIVFTGSTGTGRAIMRDGAANLKRLTLELGGNDAAIVLSDADVDAIVPRLFSASFGNSGQICAAIKRLYVHESLYDTVAARLAELAAAAVVGPGDGADSQFGPLQNRRQYDYVRALAEDAKANGGRFLSGGEAPDGDGYFFPLSVLVDVSDGMRIVDEEQFGPILPVIRFSDPEDALARANRGENGLGGSVWSSDPGAAAALAMRLESGSAWVNDHSTISPLVPFGGAKQSGIGVEFGQHGLDEYTQIQTLRLPRG</sequence>
<protein>
    <submittedName>
        <fullName evidence="5">Aldehyde dehydrogenase family protein</fullName>
    </submittedName>
</protein>
<dbReference type="Proteomes" id="UP000706039">
    <property type="component" value="Unassembled WGS sequence"/>
</dbReference>
<feature type="active site" evidence="2">
    <location>
        <position position="243"/>
    </location>
</feature>